<evidence type="ECO:0000256" key="4">
    <source>
        <dbReference type="ARBA" id="ARBA00022857"/>
    </source>
</evidence>
<feature type="region of interest" description="Disordered" evidence="6">
    <location>
        <begin position="92"/>
        <end position="117"/>
    </location>
</feature>
<keyword evidence="3" id="KW-0274">FAD</keyword>
<evidence type="ECO:0000256" key="2">
    <source>
        <dbReference type="ARBA" id="ARBA00022630"/>
    </source>
</evidence>
<dbReference type="PRINTS" id="PR00370">
    <property type="entry name" value="FMOXYGENASE"/>
</dbReference>
<proteinExistence type="inferred from homology"/>
<dbReference type="InterPro" id="IPR020946">
    <property type="entry name" value="Flavin_mOase-like"/>
</dbReference>
<protein>
    <recommendedName>
        <fullName evidence="9">FAD/NAD(P)-binding domain-containing protein</fullName>
    </recommendedName>
</protein>
<evidence type="ECO:0008006" key="9">
    <source>
        <dbReference type="Google" id="ProtNLM"/>
    </source>
</evidence>
<name>A0ABP1E4A1_9APHY</name>
<evidence type="ECO:0000313" key="8">
    <source>
        <dbReference type="Proteomes" id="UP001497453"/>
    </source>
</evidence>
<dbReference type="EMBL" id="OZ037951">
    <property type="protein sequence ID" value="CAL1714218.1"/>
    <property type="molecule type" value="Genomic_DNA"/>
</dbReference>
<evidence type="ECO:0000256" key="1">
    <source>
        <dbReference type="ARBA" id="ARBA00009183"/>
    </source>
</evidence>
<evidence type="ECO:0000256" key="6">
    <source>
        <dbReference type="SAM" id="MobiDB-lite"/>
    </source>
</evidence>
<evidence type="ECO:0000256" key="5">
    <source>
        <dbReference type="ARBA" id="ARBA00023002"/>
    </source>
</evidence>
<dbReference type="SUPFAM" id="SSF51905">
    <property type="entry name" value="FAD/NAD(P)-binding domain"/>
    <property type="match status" value="2"/>
</dbReference>
<evidence type="ECO:0000313" key="7">
    <source>
        <dbReference type="EMBL" id="CAL1714218.1"/>
    </source>
</evidence>
<comment type="similarity">
    <text evidence="1">Belongs to the FMO family.</text>
</comment>
<dbReference type="InterPro" id="IPR036188">
    <property type="entry name" value="FAD/NAD-bd_sf"/>
</dbReference>
<gene>
    <name evidence="7" type="ORF">GFSPODELE1_LOCUS9666</name>
</gene>
<keyword evidence="5" id="KW-0560">Oxidoreductase</keyword>
<dbReference type="Gene3D" id="3.50.50.60">
    <property type="entry name" value="FAD/NAD(P)-binding domain"/>
    <property type="match status" value="2"/>
</dbReference>
<dbReference type="InterPro" id="IPR000960">
    <property type="entry name" value="Flavin_mOase"/>
</dbReference>
<dbReference type="InterPro" id="IPR050346">
    <property type="entry name" value="FMO-like"/>
</dbReference>
<organism evidence="7 8">
    <name type="scientific">Somion occarium</name>
    <dbReference type="NCBI Taxonomy" id="3059160"/>
    <lineage>
        <taxon>Eukaryota</taxon>
        <taxon>Fungi</taxon>
        <taxon>Dikarya</taxon>
        <taxon>Basidiomycota</taxon>
        <taxon>Agaricomycotina</taxon>
        <taxon>Agaricomycetes</taxon>
        <taxon>Polyporales</taxon>
        <taxon>Cerrenaceae</taxon>
        <taxon>Somion</taxon>
    </lineage>
</organism>
<dbReference type="PANTHER" id="PTHR23023">
    <property type="entry name" value="DIMETHYLANILINE MONOOXYGENASE"/>
    <property type="match status" value="1"/>
</dbReference>
<dbReference type="Pfam" id="PF00743">
    <property type="entry name" value="FMO-like"/>
    <property type="match status" value="2"/>
</dbReference>
<evidence type="ECO:0000256" key="3">
    <source>
        <dbReference type="ARBA" id="ARBA00022827"/>
    </source>
</evidence>
<dbReference type="Proteomes" id="UP001497453">
    <property type="component" value="Chromosome 8"/>
</dbReference>
<accession>A0ABP1E4A1</accession>
<reference evidence="8" key="1">
    <citation type="submission" date="2024-04" db="EMBL/GenBank/DDBJ databases">
        <authorList>
            <person name="Shaw F."/>
            <person name="Minotto A."/>
        </authorList>
    </citation>
    <scope>NUCLEOTIDE SEQUENCE [LARGE SCALE GENOMIC DNA]</scope>
</reference>
<keyword evidence="4" id="KW-0521">NADP</keyword>
<keyword evidence="2" id="KW-0285">Flavoprotein</keyword>
<keyword evidence="8" id="KW-1185">Reference proteome</keyword>
<sequence>MVRFSQYVVSILSLFLWGEPEVPPAEGGCLLNNSSALTATNQRSNASKSIAIVGAGSAGLAILKTILDLPQETRHGWEVVLYEQRRNVGGLWLPDPNEPQPPKLPETPLYPRLRTNTPHPTMTYPGYTFRPHTPLFPTHEYVEQYHVDFAVNNNLTSYIRLNHTVHSAGWKGNSTVGEWVVEVHHTNGEVKSITKRSFDHLIVANGHNHYPRIPKFQGTDEWLAHTPTGTRKREIEHSIFYRYPERYVNMTVLVVGGGASGRDAVLQVGPIAVKTYHSLKEDKEPTPDANVTVVPRISHFTRTSIVLVDGRSLDDVDAVILATGYEFLVPFLSRPSSDQDASVGLVESPKTTLNCTTAPTLITNLRYIFPLWEHIFSLSQQYPPTALSFVGLPVLIANCPSDIAQALLIAHALADPSTLPSRAEMLADLVAQESRLRERGYDPYYAGHKMVGGDDDAQAYQNNLVRYLKQKGRLPDDGKDYVEPWRRIARKESFLLGRAWRRIEDNGEADKWLDGVETEDQWADLILRLVNWQRKHEDKYGLHGSVYVGQPWDESGF</sequence>
<feature type="compositionally biased region" description="Pro residues" evidence="6">
    <location>
        <begin position="96"/>
        <end position="105"/>
    </location>
</feature>